<organism evidence="2 3">
    <name type="scientific">Aldrovandia affinis</name>
    <dbReference type="NCBI Taxonomy" id="143900"/>
    <lineage>
        <taxon>Eukaryota</taxon>
        <taxon>Metazoa</taxon>
        <taxon>Chordata</taxon>
        <taxon>Craniata</taxon>
        <taxon>Vertebrata</taxon>
        <taxon>Euteleostomi</taxon>
        <taxon>Actinopterygii</taxon>
        <taxon>Neopterygii</taxon>
        <taxon>Teleostei</taxon>
        <taxon>Notacanthiformes</taxon>
        <taxon>Halosauridae</taxon>
        <taxon>Aldrovandia</taxon>
    </lineage>
</organism>
<feature type="region of interest" description="Disordered" evidence="1">
    <location>
        <begin position="23"/>
        <end position="84"/>
    </location>
</feature>
<sequence>MRKCPWVRAFLIVCSSNGLETRKAGECQTGTDGGSDPLRPDGNTVARCRGSPRAEGRDPSAPAQSDLSPFVSPPAFRQTPHGPRAFLSVEHELVTADRPLFQGPSARAVPRCCLNP</sequence>
<protein>
    <submittedName>
        <fullName evidence="2">Uncharacterized protein</fullName>
    </submittedName>
</protein>
<keyword evidence="3" id="KW-1185">Reference proteome</keyword>
<dbReference type="Proteomes" id="UP001221898">
    <property type="component" value="Unassembled WGS sequence"/>
</dbReference>
<name>A0AAD7SJN4_9TELE</name>
<reference evidence="2" key="1">
    <citation type="journal article" date="2023" name="Science">
        <title>Genome structures resolve the early diversification of teleost fishes.</title>
        <authorList>
            <person name="Parey E."/>
            <person name="Louis A."/>
            <person name="Montfort J."/>
            <person name="Bouchez O."/>
            <person name="Roques C."/>
            <person name="Iampietro C."/>
            <person name="Lluch J."/>
            <person name="Castinel A."/>
            <person name="Donnadieu C."/>
            <person name="Desvignes T."/>
            <person name="Floi Bucao C."/>
            <person name="Jouanno E."/>
            <person name="Wen M."/>
            <person name="Mejri S."/>
            <person name="Dirks R."/>
            <person name="Jansen H."/>
            <person name="Henkel C."/>
            <person name="Chen W.J."/>
            <person name="Zahm M."/>
            <person name="Cabau C."/>
            <person name="Klopp C."/>
            <person name="Thompson A.W."/>
            <person name="Robinson-Rechavi M."/>
            <person name="Braasch I."/>
            <person name="Lecointre G."/>
            <person name="Bobe J."/>
            <person name="Postlethwait J.H."/>
            <person name="Berthelot C."/>
            <person name="Roest Crollius H."/>
            <person name="Guiguen Y."/>
        </authorList>
    </citation>
    <scope>NUCLEOTIDE SEQUENCE</scope>
    <source>
        <strain evidence="2">NC1722</strain>
    </source>
</reference>
<accession>A0AAD7SJN4</accession>
<dbReference type="EMBL" id="JAINUG010000058">
    <property type="protein sequence ID" value="KAJ8403488.1"/>
    <property type="molecule type" value="Genomic_DNA"/>
</dbReference>
<evidence type="ECO:0000313" key="2">
    <source>
        <dbReference type="EMBL" id="KAJ8403488.1"/>
    </source>
</evidence>
<proteinExistence type="predicted"/>
<evidence type="ECO:0000256" key="1">
    <source>
        <dbReference type="SAM" id="MobiDB-lite"/>
    </source>
</evidence>
<dbReference type="AlphaFoldDB" id="A0AAD7SJN4"/>
<evidence type="ECO:0000313" key="3">
    <source>
        <dbReference type="Proteomes" id="UP001221898"/>
    </source>
</evidence>
<gene>
    <name evidence="2" type="ORF">AAFF_G00352600</name>
</gene>
<comment type="caution">
    <text evidence="2">The sequence shown here is derived from an EMBL/GenBank/DDBJ whole genome shotgun (WGS) entry which is preliminary data.</text>
</comment>